<dbReference type="EMBL" id="CP065725">
    <property type="protein sequence ID" value="QPT40818.1"/>
    <property type="molecule type" value="Genomic_DNA"/>
</dbReference>
<keyword evidence="5 7" id="KW-0456">Lyase</keyword>
<dbReference type="SMART" id="SM00934">
    <property type="entry name" value="OMPdecase"/>
    <property type="match status" value="1"/>
</dbReference>
<dbReference type="NCBIfam" id="TIGR02127">
    <property type="entry name" value="pyrF_sub2"/>
    <property type="match status" value="1"/>
</dbReference>
<dbReference type="Pfam" id="PF00215">
    <property type="entry name" value="OMPdecase"/>
    <property type="match status" value="1"/>
</dbReference>
<dbReference type="SUPFAM" id="SSF51366">
    <property type="entry name" value="Ribulose-phoshate binding barrel"/>
    <property type="match status" value="1"/>
</dbReference>
<dbReference type="Proteomes" id="UP000594903">
    <property type="component" value="Chromosome"/>
</dbReference>
<feature type="active site" description="Proton donor" evidence="7">
    <location>
        <position position="96"/>
    </location>
</feature>
<evidence type="ECO:0000313" key="12">
    <source>
        <dbReference type="Proteomes" id="UP000594903"/>
    </source>
</evidence>
<dbReference type="OrthoDB" id="9808470at2"/>
<dbReference type="Proteomes" id="UP000254603">
    <property type="component" value="Unassembled WGS sequence"/>
</dbReference>
<dbReference type="CDD" id="cd04725">
    <property type="entry name" value="OMP_decarboxylase_like"/>
    <property type="match status" value="1"/>
</dbReference>
<organism evidence="10 11">
    <name type="scientific">Oligella ureolytica</name>
    <dbReference type="NCBI Taxonomy" id="90244"/>
    <lineage>
        <taxon>Bacteria</taxon>
        <taxon>Pseudomonadati</taxon>
        <taxon>Pseudomonadota</taxon>
        <taxon>Betaproteobacteria</taxon>
        <taxon>Burkholderiales</taxon>
        <taxon>Alcaligenaceae</taxon>
        <taxon>Oligella</taxon>
    </lineage>
</organism>
<keyword evidence="4 7" id="KW-0665">Pyrimidine biosynthesis</keyword>
<keyword evidence="3 7" id="KW-0210">Decarboxylase</keyword>
<dbReference type="HAMAP" id="MF_01215">
    <property type="entry name" value="OMPdecase_type2"/>
    <property type="match status" value="1"/>
</dbReference>
<dbReference type="STRING" id="1122619.GCA_000373745_00961"/>
<dbReference type="InterPro" id="IPR001754">
    <property type="entry name" value="OMPdeCOase_dom"/>
</dbReference>
<sequence>MSKFIEKLQNAWDKQNSLLVVGLDPDQQRMPESILQSKTPIFDFCKGIIDATAEYACAFKPQIAYFASQGAEMALTQLCHYISNTYPELPILLDSKRGDIGTTADHYAKEAFERYCADAITVNPYMGFDSIEPYLAWENKGVIILCRTSNQGGSDFQFFESADGTPLYLEVAKTVAEKWNLSEQCSLVVGATFPEELAKVRACVGDDMALLVPGIGAQGGDIEATVMAGANSKGQGLMINSARAILYASSGTDWQEAAAAEARKTRDSINEAREKFLATKKETEEI</sequence>
<evidence type="ECO:0000256" key="1">
    <source>
        <dbReference type="ARBA" id="ARBA00004861"/>
    </source>
</evidence>
<dbReference type="InterPro" id="IPR013785">
    <property type="entry name" value="Aldolase_TIM"/>
</dbReference>
<comment type="catalytic activity">
    <reaction evidence="6 7">
        <text>orotidine 5'-phosphate + H(+) = UMP + CO2</text>
        <dbReference type="Rhea" id="RHEA:11596"/>
        <dbReference type="ChEBI" id="CHEBI:15378"/>
        <dbReference type="ChEBI" id="CHEBI:16526"/>
        <dbReference type="ChEBI" id="CHEBI:57538"/>
        <dbReference type="ChEBI" id="CHEBI:57865"/>
        <dbReference type="EC" id="4.1.1.23"/>
    </reaction>
</comment>
<dbReference type="AlphaFoldDB" id="A0A378XDM6"/>
<evidence type="ECO:0000256" key="2">
    <source>
        <dbReference type="ARBA" id="ARBA00008847"/>
    </source>
</evidence>
<evidence type="ECO:0000256" key="3">
    <source>
        <dbReference type="ARBA" id="ARBA00022793"/>
    </source>
</evidence>
<evidence type="ECO:0000256" key="6">
    <source>
        <dbReference type="ARBA" id="ARBA00049157"/>
    </source>
</evidence>
<protein>
    <recommendedName>
        <fullName evidence="7">Orotidine 5'-phosphate decarboxylase</fullName>
        <ecNumber evidence="7">4.1.1.23</ecNumber>
    </recommendedName>
    <alternativeName>
        <fullName evidence="7">OMP decarboxylase</fullName>
        <shortName evidence="7">OMPDCase</shortName>
        <shortName evidence="7">OMPdecase</shortName>
    </alternativeName>
</protein>
<dbReference type="EMBL" id="UGSB01000001">
    <property type="protein sequence ID" value="SUA52851.1"/>
    <property type="molecule type" value="Genomic_DNA"/>
</dbReference>
<evidence type="ECO:0000256" key="4">
    <source>
        <dbReference type="ARBA" id="ARBA00022975"/>
    </source>
</evidence>
<gene>
    <name evidence="7 9" type="primary">pyrF</name>
    <name evidence="9" type="ORF">I6G29_04410</name>
    <name evidence="10" type="ORF">NCTC11997_00933</name>
</gene>
<dbReference type="EC" id="4.1.1.23" evidence="7"/>
<dbReference type="GO" id="GO:0004590">
    <property type="term" value="F:orotidine-5'-phosphate decarboxylase activity"/>
    <property type="evidence" value="ECO:0007669"/>
    <property type="project" value="UniProtKB-UniRule"/>
</dbReference>
<evidence type="ECO:0000259" key="8">
    <source>
        <dbReference type="SMART" id="SM00934"/>
    </source>
</evidence>
<dbReference type="GO" id="GO:0044205">
    <property type="term" value="P:'de novo' UMP biosynthetic process"/>
    <property type="evidence" value="ECO:0007669"/>
    <property type="project" value="UniProtKB-UniRule"/>
</dbReference>
<dbReference type="PANTHER" id="PTHR43375">
    <property type="entry name" value="OROTIDINE 5'-PHOSPHATE DECARBOXYLASE"/>
    <property type="match status" value="1"/>
</dbReference>
<evidence type="ECO:0000256" key="7">
    <source>
        <dbReference type="HAMAP-Rule" id="MF_01215"/>
    </source>
</evidence>
<dbReference type="GO" id="GO:0006207">
    <property type="term" value="P:'de novo' pyrimidine nucleobase biosynthetic process"/>
    <property type="evidence" value="ECO:0007669"/>
    <property type="project" value="InterPro"/>
</dbReference>
<reference evidence="9 12" key="2">
    <citation type="submission" date="2020-12" db="EMBL/GenBank/DDBJ databases">
        <title>FDA dAtabase for Regulatory Grade micrObial Sequences (FDA-ARGOS): Supporting development and validation of Infectious Disease Dx tests.</title>
        <authorList>
            <person name="Sproer C."/>
            <person name="Gronow S."/>
            <person name="Severitt S."/>
            <person name="Schroder I."/>
            <person name="Tallon L."/>
            <person name="Sadzewicz L."/>
            <person name="Zhao X."/>
            <person name="Boylan J."/>
            <person name="Ott S."/>
            <person name="Bowen H."/>
            <person name="Vavikolanu K."/>
            <person name="Mehta A."/>
            <person name="Aluvathingal J."/>
            <person name="Nadendla S."/>
            <person name="Lowell S."/>
            <person name="Myers T."/>
            <person name="Yan Y."/>
            <person name="Sichtig H."/>
        </authorList>
    </citation>
    <scope>NUCLEOTIDE SEQUENCE [LARGE SCALE GENOMIC DNA]</scope>
    <source>
        <strain evidence="9 12">FDAARGOS_872</strain>
    </source>
</reference>
<dbReference type="InterPro" id="IPR011060">
    <property type="entry name" value="RibuloseP-bd_barrel"/>
</dbReference>
<dbReference type="Gene3D" id="3.20.20.70">
    <property type="entry name" value="Aldolase class I"/>
    <property type="match status" value="1"/>
</dbReference>
<dbReference type="InterPro" id="IPR011995">
    <property type="entry name" value="OMPdecase_type-2"/>
</dbReference>
<evidence type="ECO:0000313" key="10">
    <source>
        <dbReference type="EMBL" id="SUA52851.1"/>
    </source>
</evidence>
<comment type="pathway">
    <text evidence="1 7">Pyrimidine metabolism; UMP biosynthesis via de novo pathway; UMP from orotate: step 2/2.</text>
</comment>
<feature type="domain" description="Orotidine 5'-phosphate decarboxylase" evidence="8">
    <location>
        <begin position="18"/>
        <end position="258"/>
    </location>
</feature>
<keyword evidence="12" id="KW-1185">Reference proteome</keyword>
<dbReference type="RefSeq" id="WP_018574144.1">
    <property type="nucleotide sequence ID" value="NZ_CP065725.1"/>
</dbReference>
<dbReference type="PANTHER" id="PTHR43375:SF1">
    <property type="entry name" value="OROTIDINE 5'-PHOSPHATE DECARBOXYLASE"/>
    <property type="match status" value="1"/>
</dbReference>
<proteinExistence type="inferred from homology"/>
<dbReference type="PROSITE" id="PS00156">
    <property type="entry name" value="OMPDECASE"/>
    <property type="match status" value="1"/>
</dbReference>
<dbReference type="InterPro" id="IPR018089">
    <property type="entry name" value="OMPdecase_AS"/>
</dbReference>
<accession>A0A378XDM6</accession>
<dbReference type="UniPathway" id="UPA00070">
    <property type="reaction ID" value="UER00120"/>
</dbReference>
<reference evidence="10 11" key="1">
    <citation type="submission" date="2018-06" db="EMBL/GenBank/DDBJ databases">
        <authorList>
            <consortium name="Pathogen Informatics"/>
            <person name="Doyle S."/>
        </authorList>
    </citation>
    <scope>NUCLEOTIDE SEQUENCE [LARGE SCALE GENOMIC DNA]</scope>
    <source>
        <strain evidence="10 11">NCTC11997</strain>
    </source>
</reference>
<name>A0A378XDM6_9BURK</name>
<evidence type="ECO:0000256" key="5">
    <source>
        <dbReference type="ARBA" id="ARBA00023239"/>
    </source>
</evidence>
<evidence type="ECO:0000313" key="11">
    <source>
        <dbReference type="Proteomes" id="UP000254603"/>
    </source>
</evidence>
<comment type="similarity">
    <text evidence="2 7">Belongs to the OMP decarboxylase family. Type 2 subfamily.</text>
</comment>
<evidence type="ECO:0000313" key="9">
    <source>
        <dbReference type="EMBL" id="QPT40818.1"/>
    </source>
</evidence>